<dbReference type="AlphaFoldDB" id="E4Y3P9"/>
<dbReference type="PANTHER" id="PTHR47959:SF1">
    <property type="entry name" value="ATP-DEPENDENT RNA HELICASE DBPA"/>
    <property type="match status" value="1"/>
</dbReference>
<feature type="compositionally biased region" description="Basic residues" evidence="6">
    <location>
        <begin position="20"/>
        <end position="30"/>
    </location>
</feature>
<keyword evidence="2" id="KW-0547">Nucleotide-binding</keyword>
<dbReference type="CDD" id="cd18787">
    <property type="entry name" value="SF2_C_DEAD"/>
    <property type="match status" value="1"/>
</dbReference>
<dbReference type="InterPro" id="IPR035979">
    <property type="entry name" value="RBD_domain_sf"/>
</dbReference>
<dbReference type="GO" id="GO:0005829">
    <property type="term" value="C:cytosol"/>
    <property type="evidence" value="ECO:0007669"/>
    <property type="project" value="TreeGrafter"/>
</dbReference>
<keyword evidence="5" id="KW-0067">ATP-binding</keyword>
<organism evidence="9">
    <name type="scientific">Oikopleura dioica</name>
    <name type="common">Tunicate</name>
    <dbReference type="NCBI Taxonomy" id="34765"/>
    <lineage>
        <taxon>Eukaryota</taxon>
        <taxon>Metazoa</taxon>
        <taxon>Chordata</taxon>
        <taxon>Tunicata</taxon>
        <taxon>Appendicularia</taxon>
        <taxon>Copelata</taxon>
        <taxon>Oikopleuridae</taxon>
        <taxon>Oikopleura</taxon>
    </lineage>
</organism>
<dbReference type="GO" id="GO:0003724">
    <property type="term" value="F:RNA helicase activity"/>
    <property type="evidence" value="ECO:0007669"/>
    <property type="project" value="UniProtKB-EC"/>
</dbReference>
<evidence type="ECO:0000259" key="7">
    <source>
        <dbReference type="PROSITE" id="PS51192"/>
    </source>
</evidence>
<dbReference type="PANTHER" id="PTHR47959">
    <property type="entry name" value="ATP-DEPENDENT RNA HELICASE RHLE-RELATED"/>
    <property type="match status" value="1"/>
</dbReference>
<comment type="similarity">
    <text evidence="1">Belongs to the DEAD box helicase family. DDX21/DDX50 subfamily.</text>
</comment>
<dbReference type="InterPro" id="IPR001650">
    <property type="entry name" value="Helicase_C-like"/>
</dbReference>
<dbReference type="EMBL" id="FN654223">
    <property type="protein sequence ID" value="CBY16445.1"/>
    <property type="molecule type" value="Genomic_DNA"/>
</dbReference>
<feature type="non-terminal residue" evidence="9">
    <location>
        <position position="557"/>
    </location>
</feature>
<evidence type="ECO:0000313" key="10">
    <source>
        <dbReference type="Proteomes" id="UP000001307"/>
    </source>
</evidence>
<dbReference type="Pfam" id="PF00271">
    <property type="entry name" value="Helicase_C"/>
    <property type="match status" value="1"/>
</dbReference>
<dbReference type="InterPro" id="IPR044742">
    <property type="entry name" value="DEAD/DEAH_RhlB"/>
</dbReference>
<dbReference type="InterPro" id="IPR011545">
    <property type="entry name" value="DEAD/DEAH_box_helicase_dom"/>
</dbReference>
<keyword evidence="4" id="KW-0347">Helicase</keyword>
<dbReference type="CDD" id="cd00268">
    <property type="entry name" value="DEADc"/>
    <property type="match status" value="1"/>
</dbReference>
<protein>
    <submittedName>
        <fullName evidence="9">Uncharacterized protein</fullName>
    </submittedName>
</protein>
<evidence type="ECO:0000313" key="9">
    <source>
        <dbReference type="EMBL" id="CBY16445.1"/>
    </source>
</evidence>
<evidence type="ECO:0000256" key="3">
    <source>
        <dbReference type="ARBA" id="ARBA00022801"/>
    </source>
</evidence>
<dbReference type="InParanoid" id="E4Y3P9"/>
<dbReference type="SMART" id="SM00487">
    <property type="entry name" value="DEXDc"/>
    <property type="match status" value="1"/>
</dbReference>
<dbReference type="Pfam" id="PF08152">
    <property type="entry name" value="GUCT"/>
    <property type="match status" value="1"/>
</dbReference>
<dbReference type="SUPFAM" id="SSF52540">
    <property type="entry name" value="P-loop containing nucleoside triphosphate hydrolases"/>
    <property type="match status" value="1"/>
</dbReference>
<dbReference type="Proteomes" id="UP000001307">
    <property type="component" value="Unassembled WGS sequence"/>
</dbReference>
<keyword evidence="3" id="KW-0378">Hydrolase</keyword>
<dbReference type="InterPro" id="IPR050079">
    <property type="entry name" value="DEAD_box_RNA_helicase"/>
</dbReference>
<feature type="compositionally biased region" description="Acidic residues" evidence="6">
    <location>
        <begin position="36"/>
        <end position="47"/>
    </location>
</feature>
<dbReference type="FunCoup" id="E4Y3P9">
    <property type="interactions" value="140"/>
</dbReference>
<evidence type="ECO:0000256" key="2">
    <source>
        <dbReference type="ARBA" id="ARBA00022741"/>
    </source>
</evidence>
<proteinExistence type="inferred from homology"/>
<dbReference type="Pfam" id="PF00270">
    <property type="entry name" value="DEAD"/>
    <property type="match status" value="2"/>
</dbReference>
<feature type="domain" description="Helicase C-terminal" evidence="8">
    <location>
        <begin position="274"/>
        <end position="416"/>
    </location>
</feature>
<evidence type="ECO:0000256" key="6">
    <source>
        <dbReference type="SAM" id="MobiDB-lite"/>
    </source>
</evidence>
<dbReference type="Gene3D" id="3.40.50.300">
    <property type="entry name" value="P-loop containing nucleotide triphosphate hydrolases"/>
    <property type="match status" value="3"/>
</dbReference>
<evidence type="ECO:0000256" key="1">
    <source>
        <dbReference type="ARBA" id="ARBA00006517"/>
    </source>
</evidence>
<dbReference type="PROSITE" id="PS51194">
    <property type="entry name" value="HELICASE_CTER"/>
    <property type="match status" value="1"/>
</dbReference>
<accession>E4Y3P9</accession>
<name>E4Y3P9_OIKDI</name>
<dbReference type="InterPro" id="IPR012562">
    <property type="entry name" value="GUCT"/>
</dbReference>
<dbReference type="InterPro" id="IPR027417">
    <property type="entry name" value="P-loop_NTPase"/>
</dbReference>
<evidence type="ECO:0000256" key="5">
    <source>
        <dbReference type="ARBA" id="ARBA00022840"/>
    </source>
</evidence>
<dbReference type="OrthoDB" id="4255at2759"/>
<feature type="region of interest" description="Disordered" evidence="6">
    <location>
        <begin position="1"/>
        <end position="100"/>
    </location>
</feature>
<dbReference type="Gene3D" id="3.30.70.2280">
    <property type="match status" value="1"/>
</dbReference>
<evidence type="ECO:0000256" key="4">
    <source>
        <dbReference type="ARBA" id="ARBA00022806"/>
    </source>
</evidence>
<dbReference type="GO" id="GO:0016787">
    <property type="term" value="F:hydrolase activity"/>
    <property type="evidence" value="ECO:0007669"/>
    <property type="project" value="UniProtKB-KW"/>
</dbReference>
<dbReference type="SUPFAM" id="SSF54928">
    <property type="entry name" value="RNA-binding domain, RBD"/>
    <property type="match status" value="1"/>
</dbReference>
<dbReference type="GO" id="GO:0003723">
    <property type="term" value="F:RNA binding"/>
    <property type="evidence" value="ECO:0007669"/>
    <property type="project" value="UniProtKB-KW"/>
</dbReference>
<evidence type="ECO:0000259" key="8">
    <source>
        <dbReference type="PROSITE" id="PS51194"/>
    </source>
</evidence>
<dbReference type="SMART" id="SM00490">
    <property type="entry name" value="HELICc"/>
    <property type="match status" value="1"/>
</dbReference>
<keyword evidence="10" id="KW-1185">Reference proteome</keyword>
<dbReference type="PROSITE" id="PS51192">
    <property type="entry name" value="HELICASE_ATP_BIND_1"/>
    <property type="match status" value="1"/>
</dbReference>
<reference evidence="9" key="1">
    <citation type="journal article" date="2010" name="Science">
        <title>Plasticity of animal genome architecture unmasked by rapid evolution of a pelagic tunicate.</title>
        <authorList>
            <person name="Denoeud F."/>
            <person name="Henriet S."/>
            <person name="Mungpakdee S."/>
            <person name="Aury J.M."/>
            <person name="Da Silva C."/>
            <person name="Brinkmann H."/>
            <person name="Mikhaleva J."/>
            <person name="Olsen L.C."/>
            <person name="Jubin C."/>
            <person name="Canestro C."/>
            <person name="Bouquet J.M."/>
            <person name="Danks G."/>
            <person name="Poulain J."/>
            <person name="Campsteijn C."/>
            <person name="Adamski M."/>
            <person name="Cross I."/>
            <person name="Yadetie F."/>
            <person name="Muffato M."/>
            <person name="Louis A."/>
            <person name="Butcher S."/>
            <person name="Tsagkogeorga G."/>
            <person name="Konrad A."/>
            <person name="Singh S."/>
            <person name="Jensen M.F."/>
            <person name="Cong E.H."/>
            <person name="Eikeseth-Otteraa H."/>
            <person name="Noel B."/>
            <person name="Anthouard V."/>
            <person name="Porcel B.M."/>
            <person name="Kachouri-Lafond R."/>
            <person name="Nishino A."/>
            <person name="Ugolini M."/>
            <person name="Chourrout P."/>
            <person name="Nishida H."/>
            <person name="Aasland R."/>
            <person name="Huzurbazar S."/>
            <person name="Westhof E."/>
            <person name="Delsuc F."/>
            <person name="Lehrach H."/>
            <person name="Reinhardt R."/>
            <person name="Weissenbach J."/>
            <person name="Roy S.W."/>
            <person name="Artiguenave F."/>
            <person name="Postlethwait J.H."/>
            <person name="Manak J.R."/>
            <person name="Thompson E.M."/>
            <person name="Jaillon O."/>
            <person name="Du Pasquier L."/>
            <person name="Boudinot P."/>
            <person name="Liberles D.A."/>
            <person name="Volff J.N."/>
            <person name="Philippe H."/>
            <person name="Lenhard B."/>
            <person name="Roest Crollius H."/>
            <person name="Wincker P."/>
            <person name="Chourrout D."/>
        </authorList>
    </citation>
    <scope>NUCLEOTIDE SEQUENCE [LARGE SCALE GENOMIC DNA]</scope>
</reference>
<sequence>MTAALTFEEPDSGVIVDKPKKVKKSKKSKSASKDEEVAELVEEIAGDESERLPKQKKTKKRKLNEDSEASPEKSNKKKKKAKVEEPTEEEGSSSDGDGAVPEMEFKEEWDMLSAETQKKLKERGVIQLFPVQAKTFKTVREGNDVIVQSRTGSGKTLAFAIPTVERLQEEKLTSRGRSPRALILAPTRELASQICRDENILYKGCDVVVGTPGRVKDLLDKGSLKMDLMKIVALDEVDRMLDINTATNTLLLCNLPRLGQENSAENVKDCSTFSHPNPLHRMDGRAMIFASTKRDTSDLALSDNISDAQMIHGDIEQATREQTLQAFRDGKMRVLVCTDVAARGLDVPEVDLVIQTEPPSDIDSYIHRSGRTGRAGRSGVCICLYKPKQAYQLKQVENVAGFKFEHRGPVSAVELEEAAAKDVKRQIAKLPEKSSARFLEIAREMIAEAEEEEESSTEKLLASAIAIMSGVTDSTSRSLISGKKGFQTWQMSVSFEMNNQYLIFKLLEKGISEKARVEARNVRVFMDRMGAAFDLPTTMTNEVSEKWNDSDKFQLKR</sequence>
<feature type="domain" description="Helicase ATP-binding" evidence="7">
    <location>
        <begin position="136"/>
        <end position="252"/>
    </location>
</feature>
<gene>
    <name evidence="9" type="ORF">GSOID_T00001611001</name>
</gene>
<dbReference type="GO" id="GO:0005524">
    <property type="term" value="F:ATP binding"/>
    <property type="evidence" value="ECO:0007669"/>
    <property type="project" value="UniProtKB-KW"/>
</dbReference>
<dbReference type="InterPro" id="IPR014001">
    <property type="entry name" value="Helicase_ATP-bd"/>
</dbReference>